<name>L8GFS9_ACACF</name>
<protein>
    <submittedName>
        <fullName evidence="2">Uncharacterized protein</fullName>
    </submittedName>
</protein>
<organism evidence="2 3">
    <name type="scientific">Acanthamoeba castellanii (strain ATCC 30010 / Neff)</name>
    <dbReference type="NCBI Taxonomy" id="1257118"/>
    <lineage>
        <taxon>Eukaryota</taxon>
        <taxon>Amoebozoa</taxon>
        <taxon>Discosea</taxon>
        <taxon>Longamoebia</taxon>
        <taxon>Centramoebida</taxon>
        <taxon>Acanthamoebidae</taxon>
        <taxon>Acanthamoeba</taxon>
    </lineage>
</organism>
<dbReference type="AlphaFoldDB" id="L8GFS9"/>
<feature type="region of interest" description="Disordered" evidence="1">
    <location>
        <begin position="336"/>
        <end position="369"/>
    </location>
</feature>
<dbReference type="RefSeq" id="XP_004333722.1">
    <property type="nucleotide sequence ID" value="XM_004333674.1"/>
</dbReference>
<dbReference type="KEGG" id="acan:ACA1_261280"/>
<sequence>MTDDGRRERSPVSLNIYVALSIGSTYAGDLERGLEFWMIAREHLGYVFDASSYDVACTLRLMARAAHVFSKTEKEGREKAAYYFELAKQIFTAVGSVHDENYIMADKCNALYHTQPPNPDEALNRMPAWRRTWRLTEYQFLQCKYGRVAEGLRDHLWHVFAHLRTALDMLAASEPLAMSKLEEVMTRFTQELEGEHFTANRHVVAYQRTFILFMKACCAHRLGWITQALQHTHAFFTHLTTFNPGALAVMLSEMWWLAPIASEVAGLLRLCLHQRRQDQLSLFFQLLAPLRGTIVWADRIGRLAEDLLARAALDLPASHFFPYSSFATPASAFVPPPSLSSLSSTPPRPSERRKRARDDGQSATLLDLM</sequence>
<feature type="compositionally biased region" description="Low complexity" evidence="1">
    <location>
        <begin position="336"/>
        <end position="345"/>
    </location>
</feature>
<reference evidence="2 3" key="1">
    <citation type="journal article" date="2013" name="Genome Biol.">
        <title>Genome of Acanthamoeba castellanii highlights extensive lateral gene transfer and early evolution of tyrosine kinase signaling.</title>
        <authorList>
            <person name="Clarke M."/>
            <person name="Lohan A.J."/>
            <person name="Liu B."/>
            <person name="Lagkouvardos I."/>
            <person name="Roy S."/>
            <person name="Zafar N."/>
            <person name="Bertelli C."/>
            <person name="Schilde C."/>
            <person name="Kianianmomeni A."/>
            <person name="Burglin T.R."/>
            <person name="Frech C."/>
            <person name="Turcotte B."/>
            <person name="Kopec K.O."/>
            <person name="Synnott J.M."/>
            <person name="Choo C."/>
            <person name="Paponov I."/>
            <person name="Finkler A."/>
            <person name="Soon Heng Tan C."/>
            <person name="Hutchins A.P."/>
            <person name="Weinmeier T."/>
            <person name="Rattei T."/>
            <person name="Chu J.S."/>
            <person name="Gimenez G."/>
            <person name="Irimia M."/>
            <person name="Rigden D.J."/>
            <person name="Fitzpatrick D.A."/>
            <person name="Lorenzo-Morales J."/>
            <person name="Bateman A."/>
            <person name="Chiu C.H."/>
            <person name="Tang P."/>
            <person name="Hegemann P."/>
            <person name="Fromm H."/>
            <person name="Raoult D."/>
            <person name="Greub G."/>
            <person name="Miranda-Saavedra D."/>
            <person name="Chen N."/>
            <person name="Nash P."/>
            <person name="Ginger M.L."/>
            <person name="Horn M."/>
            <person name="Schaap P."/>
            <person name="Caler L."/>
            <person name="Loftus B."/>
        </authorList>
    </citation>
    <scope>NUCLEOTIDE SEQUENCE [LARGE SCALE GENOMIC DNA]</scope>
    <source>
        <strain evidence="2 3">Neff</strain>
    </source>
</reference>
<dbReference type="EMBL" id="KB008148">
    <property type="protein sequence ID" value="ELR11709.1"/>
    <property type="molecule type" value="Genomic_DNA"/>
</dbReference>
<dbReference type="Proteomes" id="UP000011083">
    <property type="component" value="Unassembled WGS sequence"/>
</dbReference>
<evidence type="ECO:0000256" key="1">
    <source>
        <dbReference type="SAM" id="MobiDB-lite"/>
    </source>
</evidence>
<dbReference type="GeneID" id="14912168"/>
<evidence type="ECO:0000313" key="3">
    <source>
        <dbReference type="Proteomes" id="UP000011083"/>
    </source>
</evidence>
<evidence type="ECO:0000313" key="2">
    <source>
        <dbReference type="EMBL" id="ELR11709.1"/>
    </source>
</evidence>
<dbReference type="VEuPathDB" id="AmoebaDB:ACA1_261280"/>
<proteinExistence type="predicted"/>
<accession>L8GFS9</accession>
<gene>
    <name evidence="2" type="ORF">ACA1_261280</name>
</gene>
<keyword evidence="3" id="KW-1185">Reference proteome</keyword>